<dbReference type="Proteomes" id="UP000183407">
    <property type="component" value="Unassembled WGS sequence"/>
</dbReference>
<dbReference type="EMBL" id="FNTL01000002">
    <property type="protein sequence ID" value="SEB37012.1"/>
    <property type="molecule type" value="Genomic_DNA"/>
</dbReference>
<proteinExistence type="predicted"/>
<accession>A0A1H4IUV5</accession>
<reference evidence="2" key="1">
    <citation type="submission" date="2016-10" db="EMBL/GenBank/DDBJ databases">
        <authorList>
            <person name="Varghese N."/>
        </authorList>
    </citation>
    <scope>NUCLEOTIDE SEQUENCE [LARGE SCALE GENOMIC DNA]</scope>
    <source>
        <strain evidence="2">DSM 44719</strain>
    </source>
</reference>
<organism evidence="1 2">
    <name type="scientific">Rhodococcus jostii</name>
    <dbReference type="NCBI Taxonomy" id="132919"/>
    <lineage>
        <taxon>Bacteria</taxon>
        <taxon>Bacillati</taxon>
        <taxon>Actinomycetota</taxon>
        <taxon>Actinomycetes</taxon>
        <taxon>Mycobacteriales</taxon>
        <taxon>Nocardiaceae</taxon>
        <taxon>Rhodococcus</taxon>
    </lineage>
</organism>
<gene>
    <name evidence="1" type="ORF">SAMN04490220_0467</name>
</gene>
<protein>
    <recommendedName>
        <fullName evidence="3">DUF2971 domain-containing protein</fullName>
    </recommendedName>
</protein>
<dbReference type="AlphaFoldDB" id="A0A1H4IUV5"/>
<sequence length="319" mass="35847">MNTHNWSVINGFESGGVWHYTSRAGLRGIVENHCLRATARTGLDDPTEVTYALDEMRSTWQHYRSSPKLVDEVPRDEVDHLIARLGNEIESPDLFFASGSMYGDKLEHWKDYGRDQGYAICLQEHSIWRIRSRSEETIPEALSVGSPFLRWHEVDYKKFQPNFTAPLETPSGRALEEIIRAVMKHHDGSMDEQTAHQYALNVALRQLCWQKHEGSESEDEIRIAVMNPPSDTRHSRPSAYGSRAVEYVELVSGDPTDHDATLLAATETVPSLPILAVRIGPQTTPTKLAEDLNATARLLDENGYNVPVVASPTPFLSGR</sequence>
<name>A0A1H4IUV5_RHOJO</name>
<evidence type="ECO:0000313" key="1">
    <source>
        <dbReference type="EMBL" id="SEB37012.1"/>
    </source>
</evidence>
<evidence type="ECO:0000313" key="2">
    <source>
        <dbReference type="Proteomes" id="UP000183407"/>
    </source>
</evidence>
<evidence type="ECO:0008006" key="3">
    <source>
        <dbReference type="Google" id="ProtNLM"/>
    </source>
</evidence>